<organism evidence="2 3">
    <name type="scientific">Symbiodinium microadriaticum</name>
    <name type="common">Dinoflagellate</name>
    <name type="synonym">Zooxanthella microadriatica</name>
    <dbReference type="NCBI Taxonomy" id="2951"/>
    <lineage>
        <taxon>Eukaryota</taxon>
        <taxon>Sar</taxon>
        <taxon>Alveolata</taxon>
        <taxon>Dinophyceae</taxon>
        <taxon>Suessiales</taxon>
        <taxon>Symbiodiniaceae</taxon>
        <taxon>Symbiodinium</taxon>
    </lineage>
</organism>
<evidence type="ECO:0000313" key="3">
    <source>
        <dbReference type="Proteomes" id="UP000186817"/>
    </source>
</evidence>
<feature type="compositionally biased region" description="Basic residues" evidence="1">
    <location>
        <begin position="349"/>
        <end position="361"/>
    </location>
</feature>
<comment type="caution">
    <text evidence="2">The sequence shown here is derived from an EMBL/GenBank/DDBJ whole genome shotgun (WGS) entry which is preliminary data.</text>
</comment>
<dbReference type="AlphaFoldDB" id="A0A1Q9D111"/>
<dbReference type="OrthoDB" id="419828at2759"/>
<evidence type="ECO:0000256" key="1">
    <source>
        <dbReference type="SAM" id="MobiDB-lite"/>
    </source>
</evidence>
<name>A0A1Q9D111_SYMMI</name>
<evidence type="ECO:0008006" key="4">
    <source>
        <dbReference type="Google" id="ProtNLM"/>
    </source>
</evidence>
<sequence>MAALRDANVPENLVQAILLLHEEAKLKITHCGQEKIIPLRCGRDLEKAYAAIKHILESLTKLGLSISADKTVIILELKGPQAAKALDRYTVQTKEGRCMRFRIAQRHMYIKLVSKHIYLGAVISYKSFEHETFLHRLRLAKGTFTRLHLAHRPPWPGLCETLHTQLIIQARKIANSLSMITRESNTQFLDRHRLPDPVRRLQTSIAHCSDNDAHLGPELQPSADLLSWREIVRGQLTDPDASKWSQLPPNPGSSLLYLGDASQPSFDCDICGQSFYTQALIDNPEVLNAAKNSSWQDLAELECVTVPLELKEATQDLNMLRALLPQLETQTQDQDEERVTDPSLEPNRRPKWPKSHPKGHGKQGDGAKHQRLQVATETYEGHPGHGCLEKQLAEMKSTLGMPTTLVIRQEIQQGISKQDTSFVLFLDTRGPHNLATSLYKMGETWHATKRDHPDRLTAPTRVILFQHLLEAVLNKFKAMTETPSARSTAQNLGLLLKNGTAVPALKWDQTTRQHIQDTSLEPMETKDVKDALEELIVLSTKFLVITRFHGMRKLTEEYASQTLGMFLEIGVRTPEAHAAWNHLHRLQQSAAWQAAGVFLRHERLHMSSLANEWRHFQKQHDAAEFLQFLCGKTLINRPGIELSWRARCQEGTRHPGQVTDSGSSAPLLLPSPGEISEDSVVGASVQGLINKWHEQERTHAMFVPSEVLMLQLCRFHFETDGVRAVKRRYKVKPDRVITVPLFVDNLRCHSCPDRLNSYIIHLGEAPDHGVYHGERVADSSSGEYLNMLDDTEEDMEDMPEACMERGTMGRAARVIRDRLGQIVREPVGPPPIVLEPEETDDGEGGEPSDHQEEDEPVDPAGALPAERDPVYRHFSLAVANAVCEVMRRQGNAQPEFHILCTPPFDWQTSRGFKLMAVPLTEQMMQHPNTIRCADGRAEPKAKKSKPMVVADDPTPAEMKAIIQRMLNLVKYKADPLKNKSGDRLTEAQEVLEAYRQISDSDRKGFIAGYQKHVLKDLKWMGQYTKKVVKEAEEEDHSKGMMTSSRIFELNGLKFGDFPEKKQKKLLEGFLQECASTFEMTASLAAKDMEKLSSECIALENSKFAFKAPEIRAGLETLKNFEEDFRKTQVLLDRALSTMDEAACKAEKADVDQWNRNAREHLDNVKLLLKKVKGWLV</sequence>
<keyword evidence="3" id="KW-1185">Reference proteome</keyword>
<protein>
    <recommendedName>
        <fullName evidence="4">Reverse transcriptase domain-containing protein</fullName>
    </recommendedName>
</protein>
<gene>
    <name evidence="2" type="ORF">AK812_SmicGene29726</name>
</gene>
<dbReference type="SUPFAM" id="SSF54001">
    <property type="entry name" value="Cysteine proteinases"/>
    <property type="match status" value="1"/>
</dbReference>
<accession>A0A1Q9D111</accession>
<dbReference type="Gene3D" id="3.90.70.10">
    <property type="entry name" value="Cysteine proteinases"/>
    <property type="match status" value="1"/>
</dbReference>
<dbReference type="Proteomes" id="UP000186817">
    <property type="component" value="Unassembled WGS sequence"/>
</dbReference>
<evidence type="ECO:0000313" key="2">
    <source>
        <dbReference type="EMBL" id="OLP88858.1"/>
    </source>
</evidence>
<feature type="region of interest" description="Disordered" evidence="1">
    <location>
        <begin position="328"/>
        <end position="369"/>
    </location>
</feature>
<dbReference type="InterPro" id="IPR038765">
    <property type="entry name" value="Papain-like_cys_pep_sf"/>
</dbReference>
<dbReference type="EMBL" id="LSRX01000790">
    <property type="protein sequence ID" value="OLP88858.1"/>
    <property type="molecule type" value="Genomic_DNA"/>
</dbReference>
<feature type="region of interest" description="Disordered" evidence="1">
    <location>
        <begin position="824"/>
        <end position="865"/>
    </location>
</feature>
<feature type="compositionally biased region" description="Acidic residues" evidence="1">
    <location>
        <begin position="835"/>
        <end position="857"/>
    </location>
</feature>
<reference evidence="2 3" key="1">
    <citation type="submission" date="2016-02" db="EMBL/GenBank/DDBJ databases">
        <title>Genome analysis of coral dinoflagellate symbionts highlights evolutionary adaptations to a symbiotic lifestyle.</title>
        <authorList>
            <person name="Aranda M."/>
            <person name="Li Y."/>
            <person name="Liew Y.J."/>
            <person name="Baumgarten S."/>
            <person name="Simakov O."/>
            <person name="Wilson M."/>
            <person name="Piel J."/>
            <person name="Ashoor H."/>
            <person name="Bougouffa S."/>
            <person name="Bajic V.B."/>
            <person name="Ryu T."/>
            <person name="Ravasi T."/>
            <person name="Bayer T."/>
            <person name="Micklem G."/>
            <person name="Kim H."/>
            <person name="Bhak J."/>
            <person name="Lajeunesse T.C."/>
            <person name="Voolstra C.R."/>
        </authorList>
    </citation>
    <scope>NUCLEOTIDE SEQUENCE [LARGE SCALE GENOMIC DNA]</scope>
    <source>
        <strain evidence="2 3">CCMP2467</strain>
    </source>
</reference>
<proteinExistence type="predicted"/>